<evidence type="ECO:0000256" key="2">
    <source>
        <dbReference type="SAM" id="Phobius"/>
    </source>
</evidence>
<dbReference type="InterPro" id="IPR001387">
    <property type="entry name" value="Cro/C1-type_HTH"/>
</dbReference>
<comment type="caution">
    <text evidence="4">The sequence shown here is derived from an EMBL/GenBank/DDBJ whole genome shotgun (WGS) entry which is preliminary data.</text>
</comment>
<dbReference type="InterPro" id="IPR010982">
    <property type="entry name" value="Lambda_DNA-bd_dom_sf"/>
</dbReference>
<name>A0A066RW56_9GAMM</name>
<feature type="compositionally biased region" description="Polar residues" evidence="1">
    <location>
        <begin position="146"/>
        <end position="156"/>
    </location>
</feature>
<dbReference type="AlphaFoldDB" id="A0A066RW56"/>
<reference evidence="4 5" key="1">
    <citation type="submission" date="2014-04" db="EMBL/GenBank/DDBJ databases">
        <title>Draft genome sequence of Photobacterium halotolerans S2753: a solonamide, ngercheumicin and holomycin producer.</title>
        <authorList>
            <person name="Machado H.R."/>
            <person name="Gram L."/>
        </authorList>
    </citation>
    <scope>NUCLEOTIDE SEQUENCE [LARGE SCALE GENOMIC DNA]</scope>
    <source>
        <strain evidence="4 5">S2753</strain>
    </source>
</reference>
<dbReference type="SUPFAM" id="SSF47413">
    <property type="entry name" value="lambda repressor-like DNA-binding domains"/>
    <property type="match status" value="1"/>
</dbReference>
<feature type="region of interest" description="Disordered" evidence="1">
    <location>
        <begin position="140"/>
        <end position="174"/>
    </location>
</feature>
<keyword evidence="2" id="KW-1133">Transmembrane helix</keyword>
<evidence type="ECO:0000256" key="1">
    <source>
        <dbReference type="SAM" id="MobiDB-lite"/>
    </source>
</evidence>
<sequence length="333" mass="36200">MNTEQNEERVTEDVIRPGDMLRQAREQLGYSQKDVASRLRLRVSVIDDIEQNRFDEAQMATFTRGYVRSYAKFVGLDVNEILNKLESFGQGQPQAQTMHSFSRKTKREKHDSRIMGLTWIFGAIIVGMTAAWWWQTEQKTEPPVISEQQTSGTQPLDESLAGTSDEMAGSLSSDDVSAIAEGTSQSEAVNSVGEEYSSNAVADDELPLNTFDEAVQGAGQDTPVSRMSEGTEGGLLEDANALLSVDSVSAEVAQVPDLKLTFNGDCWIDIRDANGKQLETGIKTSGDVISLDGKAPFKIVLGAPSVVTMSFKGEPVDLSGFPAGKVARLKLPL</sequence>
<evidence type="ECO:0000259" key="3">
    <source>
        <dbReference type="PROSITE" id="PS50943"/>
    </source>
</evidence>
<accession>A0A066RW56</accession>
<dbReference type="PANTHER" id="PTHR34475:SF1">
    <property type="entry name" value="CYTOSKELETON PROTEIN RODZ"/>
    <property type="match status" value="1"/>
</dbReference>
<dbReference type="RefSeq" id="WP_036751550.1">
    <property type="nucleotide sequence ID" value="NZ_JAGSGC010000001.1"/>
</dbReference>
<keyword evidence="5" id="KW-1185">Reference proteome</keyword>
<keyword evidence="2" id="KW-0812">Transmembrane</keyword>
<protein>
    <submittedName>
        <fullName evidence="4">XRE family transcriptional regulator</fullName>
    </submittedName>
</protein>
<dbReference type="PANTHER" id="PTHR34475">
    <property type="match status" value="1"/>
</dbReference>
<dbReference type="CDD" id="cd00093">
    <property type="entry name" value="HTH_XRE"/>
    <property type="match status" value="1"/>
</dbReference>
<dbReference type="EMBL" id="JMIB01000017">
    <property type="protein sequence ID" value="KDM91937.1"/>
    <property type="molecule type" value="Genomic_DNA"/>
</dbReference>
<dbReference type="NCBIfam" id="NF008109">
    <property type="entry name" value="PRK10856.1"/>
    <property type="match status" value="1"/>
</dbReference>
<keyword evidence="2" id="KW-0472">Membrane</keyword>
<dbReference type="SMART" id="SM00530">
    <property type="entry name" value="HTH_XRE"/>
    <property type="match status" value="1"/>
</dbReference>
<dbReference type="InterPro" id="IPR050400">
    <property type="entry name" value="Bact_Cytoskel_RodZ"/>
</dbReference>
<dbReference type="Proteomes" id="UP000027192">
    <property type="component" value="Unassembled WGS sequence"/>
</dbReference>
<evidence type="ECO:0000313" key="5">
    <source>
        <dbReference type="Proteomes" id="UP000027192"/>
    </source>
</evidence>
<feature type="domain" description="HTH cro/C1-type" evidence="3">
    <location>
        <begin position="21"/>
        <end position="53"/>
    </location>
</feature>
<dbReference type="PROSITE" id="PS50943">
    <property type="entry name" value="HTH_CROC1"/>
    <property type="match status" value="1"/>
</dbReference>
<dbReference type="Pfam" id="PF13413">
    <property type="entry name" value="HTH_25"/>
    <property type="match status" value="1"/>
</dbReference>
<dbReference type="InterPro" id="IPR025194">
    <property type="entry name" value="RodZ-like_C"/>
</dbReference>
<dbReference type="GO" id="GO:0003677">
    <property type="term" value="F:DNA binding"/>
    <property type="evidence" value="ECO:0007669"/>
    <property type="project" value="InterPro"/>
</dbReference>
<dbReference type="STRING" id="1654360.EA58_09430"/>
<gene>
    <name evidence="4" type="ORF">EA58_09430</name>
</gene>
<proteinExistence type="predicted"/>
<feature type="transmembrane region" description="Helical" evidence="2">
    <location>
        <begin position="114"/>
        <end position="134"/>
    </location>
</feature>
<dbReference type="OrthoDB" id="9790252at2"/>
<dbReference type="Pfam" id="PF13464">
    <property type="entry name" value="RodZ_C"/>
    <property type="match status" value="1"/>
</dbReference>
<dbReference type="Gene3D" id="1.10.260.40">
    <property type="entry name" value="lambda repressor-like DNA-binding domains"/>
    <property type="match status" value="1"/>
</dbReference>
<evidence type="ECO:0000313" key="4">
    <source>
        <dbReference type="EMBL" id="KDM91937.1"/>
    </source>
</evidence>
<organism evidence="4 5">
    <name type="scientific">Photobacterium galatheae</name>
    <dbReference type="NCBI Taxonomy" id="1654360"/>
    <lineage>
        <taxon>Bacteria</taxon>
        <taxon>Pseudomonadati</taxon>
        <taxon>Pseudomonadota</taxon>
        <taxon>Gammaproteobacteria</taxon>
        <taxon>Vibrionales</taxon>
        <taxon>Vibrionaceae</taxon>
        <taxon>Photobacterium</taxon>
    </lineage>
</organism>